<evidence type="ECO:0000256" key="1">
    <source>
        <dbReference type="ARBA" id="ARBA00022723"/>
    </source>
</evidence>
<dbReference type="Pfam" id="PF12838">
    <property type="entry name" value="Fer4_7"/>
    <property type="match status" value="1"/>
</dbReference>
<reference evidence="5 6" key="1">
    <citation type="submission" date="2020-08" db="EMBL/GenBank/DDBJ databases">
        <title>Genomic Encyclopedia of Type Strains, Phase IV (KMG-IV): sequencing the most valuable type-strain genomes for metagenomic binning, comparative biology and taxonomic classification.</title>
        <authorList>
            <person name="Goeker M."/>
        </authorList>
    </citation>
    <scope>NUCLEOTIDE SEQUENCE [LARGE SCALE GENOMIC DNA]</scope>
    <source>
        <strain evidence="5 6">DSM 13481</strain>
    </source>
</reference>
<evidence type="ECO:0000313" key="6">
    <source>
        <dbReference type="Proteomes" id="UP000555828"/>
    </source>
</evidence>
<keyword evidence="1" id="KW-0479">Metal-binding</keyword>
<dbReference type="GO" id="GO:0052592">
    <property type="term" value="F:oxidoreductase activity, acting on CH or CH2 groups, with an iron-sulfur protein as acceptor"/>
    <property type="evidence" value="ECO:0007669"/>
    <property type="project" value="TreeGrafter"/>
</dbReference>
<dbReference type="AlphaFoldDB" id="A0A841GGK9"/>
<dbReference type="InterPro" id="IPR007516">
    <property type="entry name" value="Co_F420_Hydgase/DH_bsu_N"/>
</dbReference>
<dbReference type="SUPFAM" id="SSF54862">
    <property type="entry name" value="4Fe-4S ferredoxins"/>
    <property type="match status" value="1"/>
</dbReference>
<dbReference type="PROSITE" id="PS51379">
    <property type="entry name" value="4FE4S_FER_2"/>
    <property type="match status" value="2"/>
</dbReference>
<sequence>MKNNVMDKIGINCIGCGLCENVCPKKCINITEKSNIGIIPKVDEKLCVNCGACLDTCPTNEIAKSENLNLVKKVIIASSKNKNILMNSSSGGIVSTILYSLFENSKIDAALVAHFDKNLNVYGDFITSKNEILLHSGSYYQTSRMLVNIDRIKKFKSVAFVGLPCHNVALKKFIKKYNLENIYLSISLVCTIGRMKNGLIDFINRKYPHFVIDNIVSYRSRYGEKRPGVIKIKNNVESIELDANNFFFENDYFFVPEGCLNCKKLFGIEYSDISVGDNWGVKSENKIAIVSINSQKGLEMFSDIKKDILFKEAKIEDLVKSQPIGYGLKYSNREIFNKRIRLLKFFYRMLPKNKFIKKLLIKIRGFIFYIYLSNKR</sequence>
<gene>
    <name evidence="5" type="ORF">HNP65_001258</name>
</gene>
<dbReference type="Gene3D" id="3.30.70.20">
    <property type="match status" value="1"/>
</dbReference>
<dbReference type="PROSITE" id="PS00198">
    <property type="entry name" value="4FE4S_FER_1"/>
    <property type="match status" value="2"/>
</dbReference>
<dbReference type="Pfam" id="PF04432">
    <property type="entry name" value="FrhB_FdhB_C"/>
    <property type="match status" value="1"/>
</dbReference>
<dbReference type="PANTHER" id="PTHR31332:SF0">
    <property type="entry name" value="7-HYDROXYMETHYL CHLOROPHYLL A REDUCTASE, CHLOROPLASTIC"/>
    <property type="match status" value="1"/>
</dbReference>
<dbReference type="InterPro" id="IPR007525">
    <property type="entry name" value="FrhB_FdhB_C"/>
</dbReference>
<dbReference type="InterPro" id="IPR017900">
    <property type="entry name" value="4Fe4S_Fe_S_CS"/>
</dbReference>
<accession>A0A841GGK9</accession>
<dbReference type="RefSeq" id="WP_184619441.1">
    <property type="nucleotide sequence ID" value="NZ_JACHEX010000003.1"/>
</dbReference>
<comment type="caution">
    <text evidence="5">The sequence shown here is derived from an EMBL/GenBank/DDBJ whole genome shotgun (WGS) entry which is preliminary data.</text>
</comment>
<dbReference type="GO" id="GO:0046872">
    <property type="term" value="F:metal ion binding"/>
    <property type="evidence" value="ECO:0007669"/>
    <property type="project" value="UniProtKB-KW"/>
</dbReference>
<dbReference type="EMBL" id="JACHEX010000003">
    <property type="protein sequence ID" value="MBB6062806.1"/>
    <property type="molecule type" value="Genomic_DNA"/>
</dbReference>
<feature type="domain" description="4Fe-4S ferredoxin-type" evidence="4">
    <location>
        <begin position="38"/>
        <end position="67"/>
    </location>
</feature>
<dbReference type="PANTHER" id="PTHR31332">
    <property type="entry name" value="7-HYDROXYMETHYL CHLOROPHYLL A REDUCTASE, CHLOROPLASTIC"/>
    <property type="match status" value="1"/>
</dbReference>
<organism evidence="5 6">
    <name type="scientific">Thermosipho japonicus</name>
    <dbReference type="NCBI Taxonomy" id="90323"/>
    <lineage>
        <taxon>Bacteria</taxon>
        <taxon>Thermotogati</taxon>
        <taxon>Thermotogota</taxon>
        <taxon>Thermotogae</taxon>
        <taxon>Thermotogales</taxon>
        <taxon>Fervidobacteriaceae</taxon>
        <taxon>Thermosipho</taxon>
    </lineage>
</organism>
<protein>
    <submittedName>
        <fullName evidence="5">Coenzyme F420-reducing hydrogenase beta subunit</fullName>
    </submittedName>
</protein>
<evidence type="ECO:0000256" key="3">
    <source>
        <dbReference type="ARBA" id="ARBA00023014"/>
    </source>
</evidence>
<evidence type="ECO:0000313" key="5">
    <source>
        <dbReference type="EMBL" id="MBB6062806.1"/>
    </source>
</evidence>
<dbReference type="GO" id="GO:0051536">
    <property type="term" value="F:iron-sulfur cluster binding"/>
    <property type="evidence" value="ECO:0007669"/>
    <property type="project" value="UniProtKB-KW"/>
</dbReference>
<keyword evidence="6" id="KW-1185">Reference proteome</keyword>
<name>A0A841GGK9_9BACT</name>
<keyword evidence="3" id="KW-0411">Iron-sulfur</keyword>
<feature type="domain" description="4Fe-4S ferredoxin-type" evidence="4">
    <location>
        <begin position="2"/>
        <end position="33"/>
    </location>
</feature>
<proteinExistence type="predicted"/>
<evidence type="ECO:0000256" key="2">
    <source>
        <dbReference type="ARBA" id="ARBA00023004"/>
    </source>
</evidence>
<dbReference type="Proteomes" id="UP000555828">
    <property type="component" value="Unassembled WGS sequence"/>
</dbReference>
<dbReference type="InterPro" id="IPR045220">
    <property type="entry name" value="FRHB/FDHB/HCAR-like"/>
</dbReference>
<keyword evidence="2" id="KW-0408">Iron</keyword>
<dbReference type="InterPro" id="IPR017896">
    <property type="entry name" value="4Fe4S_Fe-S-bd"/>
</dbReference>
<evidence type="ECO:0000259" key="4">
    <source>
        <dbReference type="PROSITE" id="PS51379"/>
    </source>
</evidence>
<dbReference type="Pfam" id="PF04422">
    <property type="entry name" value="FrhB_FdhB_N"/>
    <property type="match status" value="1"/>
</dbReference>